<dbReference type="CTD" id="8583945"/>
<dbReference type="HOGENOM" id="CLU_153408_0_0_1"/>
<dbReference type="EMBL" id="HE600949">
    <property type="protein sequence ID" value="CAP34568.2"/>
    <property type="molecule type" value="Genomic_DNA"/>
</dbReference>
<dbReference type="OMA" id="SCTLEHA"/>
<reference evidence="1 2" key="1">
    <citation type="journal article" date="2003" name="PLoS Biol.">
        <title>The genome sequence of Caenorhabditis briggsae: a platform for comparative genomics.</title>
        <authorList>
            <person name="Stein L.D."/>
            <person name="Bao Z."/>
            <person name="Blasiar D."/>
            <person name="Blumenthal T."/>
            <person name="Brent M.R."/>
            <person name="Chen N."/>
            <person name="Chinwalla A."/>
            <person name="Clarke L."/>
            <person name="Clee C."/>
            <person name="Coghlan A."/>
            <person name="Coulson A."/>
            <person name="D'Eustachio P."/>
            <person name="Fitch D.H."/>
            <person name="Fulton L.A."/>
            <person name="Fulton R.E."/>
            <person name="Griffiths-Jones S."/>
            <person name="Harris T.W."/>
            <person name="Hillier L.W."/>
            <person name="Kamath R."/>
            <person name="Kuwabara P.E."/>
            <person name="Mardis E.R."/>
            <person name="Marra M.A."/>
            <person name="Miner T.L."/>
            <person name="Minx P."/>
            <person name="Mullikin J.C."/>
            <person name="Plumb R.W."/>
            <person name="Rogers J."/>
            <person name="Schein J.E."/>
            <person name="Sohrmann M."/>
            <person name="Spieth J."/>
            <person name="Stajich J.E."/>
            <person name="Wei C."/>
            <person name="Willey D."/>
            <person name="Wilson R.K."/>
            <person name="Durbin R."/>
            <person name="Waterston R.H."/>
        </authorList>
    </citation>
    <scope>NUCLEOTIDE SEQUENCE [LARGE SCALE GENOMIC DNA]</scope>
    <source>
        <strain evidence="1 2">AF16</strain>
    </source>
</reference>
<dbReference type="WormBase" id="CBG16657">
    <property type="protein sequence ID" value="CBP44049"/>
    <property type="gene ID" value="WBGene00036537"/>
</dbReference>
<gene>
    <name evidence="1 3" type="ORF">CBG16657</name>
    <name evidence="1" type="ORF">CBG_16657</name>
</gene>
<evidence type="ECO:0000313" key="3">
    <source>
        <dbReference type="WormBase" id="CBG16657"/>
    </source>
</evidence>
<evidence type="ECO:0000313" key="1">
    <source>
        <dbReference type="EMBL" id="CAP34568.2"/>
    </source>
</evidence>
<dbReference type="GeneID" id="8583945"/>
<evidence type="ECO:0000313" key="2">
    <source>
        <dbReference type="Proteomes" id="UP000008549"/>
    </source>
</evidence>
<accession>A8XP88</accession>
<organism evidence="1 2">
    <name type="scientific">Caenorhabditis briggsae</name>
    <dbReference type="NCBI Taxonomy" id="6238"/>
    <lineage>
        <taxon>Eukaryota</taxon>
        <taxon>Metazoa</taxon>
        <taxon>Ecdysozoa</taxon>
        <taxon>Nematoda</taxon>
        <taxon>Chromadorea</taxon>
        <taxon>Rhabditida</taxon>
        <taxon>Rhabditina</taxon>
        <taxon>Rhabditomorpha</taxon>
        <taxon>Rhabditoidea</taxon>
        <taxon>Rhabditidae</taxon>
        <taxon>Peloderinae</taxon>
        <taxon>Caenorhabditis</taxon>
    </lineage>
</organism>
<dbReference type="RefSeq" id="XP_045096026.1">
    <property type="nucleotide sequence ID" value="XM_045244072.1"/>
</dbReference>
<dbReference type="FunCoup" id="A8XP88">
    <property type="interactions" value="1438"/>
</dbReference>
<proteinExistence type="predicted"/>
<dbReference type="Proteomes" id="UP000008549">
    <property type="component" value="Unassembled WGS sequence"/>
</dbReference>
<reference evidence="1 2" key="2">
    <citation type="journal article" date="2011" name="PLoS Genet.">
        <title>Caenorhabditis briggsae recombinant inbred line genotypes reveal inter-strain incompatibility and the evolution of recombination.</title>
        <authorList>
            <person name="Ross J.A."/>
            <person name="Koboldt D.C."/>
            <person name="Staisch J.E."/>
            <person name="Chamberlin H.M."/>
            <person name="Gupta B.P."/>
            <person name="Miller R.D."/>
            <person name="Baird S.E."/>
            <person name="Haag E.S."/>
        </authorList>
    </citation>
    <scope>NUCLEOTIDE SEQUENCE [LARGE SCALE GENOMIC DNA]</scope>
    <source>
        <strain evidence="1 2">AF16</strain>
    </source>
</reference>
<dbReference type="KEGG" id="cbr:CBG_16657"/>
<sequence length="139" mass="15869">MEPNHPMLFICIYLSTLNFFKNTHLYFDHYSNPFKLISATVVLSSFLLTSCTLEHALEDDISDSFAPVIKGNGDVIILNLSNIDHTNGAEIPRNLTEEDTKIIPTNIDFAALKEAYAKENKAERFLPSRLFFKDEKKKK</sequence>
<protein>
    <submittedName>
        <fullName evidence="1">Protein CBG16657</fullName>
    </submittedName>
</protein>
<name>A8XP88_CAEBR</name>
<dbReference type="InParanoid" id="A8XP88"/>
<dbReference type="AlphaFoldDB" id="A8XP88"/>
<keyword evidence="2" id="KW-1185">Reference proteome</keyword>
<dbReference type="eggNOG" id="ENOG502TI6R">
    <property type="taxonomic scope" value="Eukaryota"/>
</dbReference>